<dbReference type="PANTHER" id="PTHR14218:SF15">
    <property type="entry name" value="TRIPEPTIDYL-PEPTIDASE 1"/>
    <property type="match status" value="1"/>
</dbReference>
<dbReference type="AlphaFoldDB" id="T1BAK7"/>
<feature type="region of interest" description="Disordered" evidence="1">
    <location>
        <begin position="100"/>
        <end position="119"/>
    </location>
</feature>
<dbReference type="GO" id="GO:0008240">
    <property type="term" value="F:tripeptidyl-peptidase activity"/>
    <property type="evidence" value="ECO:0007669"/>
    <property type="project" value="TreeGrafter"/>
</dbReference>
<feature type="compositionally biased region" description="Pro residues" evidence="1">
    <location>
        <begin position="101"/>
        <end position="114"/>
    </location>
</feature>
<dbReference type="InterPro" id="IPR015366">
    <property type="entry name" value="S53_propep"/>
</dbReference>
<proteinExistence type="predicted"/>
<reference evidence="3" key="2">
    <citation type="journal article" date="2014" name="ISME J.">
        <title>Microbial stratification in low pH oxic and suboxic macroscopic growths along an acid mine drainage.</title>
        <authorList>
            <person name="Mendez-Garcia C."/>
            <person name="Mesa V."/>
            <person name="Sprenger R.R."/>
            <person name="Richter M."/>
            <person name="Diez M.S."/>
            <person name="Solano J."/>
            <person name="Bargiela R."/>
            <person name="Golyshina O.V."/>
            <person name="Manteca A."/>
            <person name="Ramos J.L."/>
            <person name="Gallego J.R."/>
            <person name="Llorente I."/>
            <person name="Martins Dos Santos V.A."/>
            <person name="Jensen O.N."/>
            <person name="Pelaez A.I."/>
            <person name="Sanchez J."/>
            <person name="Ferrer M."/>
        </authorList>
    </citation>
    <scope>NUCLEOTIDE SEQUENCE</scope>
</reference>
<dbReference type="GO" id="GO:0004252">
    <property type="term" value="F:serine-type endopeptidase activity"/>
    <property type="evidence" value="ECO:0007669"/>
    <property type="project" value="InterPro"/>
</dbReference>
<feature type="non-terminal residue" evidence="3">
    <location>
        <position position="1"/>
    </location>
</feature>
<dbReference type="InterPro" id="IPR050819">
    <property type="entry name" value="Tripeptidyl-peptidase_I"/>
</dbReference>
<feature type="domain" description="Peptidase S53 activation" evidence="2">
    <location>
        <begin position="1"/>
        <end position="94"/>
    </location>
</feature>
<accession>T1BAK7</accession>
<dbReference type="GO" id="GO:0006508">
    <property type="term" value="P:proteolysis"/>
    <property type="evidence" value="ECO:0007669"/>
    <property type="project" value="InterPro"/>
</dbReference>
<feature type="non-terminal residue" evidence="3">
    <location>
        <position position="271"/>
    </location>
</feature>
<dbReference type="SMART" id="SM00944">
    <property type="entry name" value="Pro-kuma_activ"/>
    <property type="match status" value="1"/>
</dbReference>
<dbReference type="SUPFAM" id="SSF54897">
    <property type="entry name" value="Protease propeptides/inhibitors"/>
    <property type="match status" value="1"/>
</dbReference>
<dbReference type="PANTHER" id="PTHR14218">
    <property type="entry name" value="PROTEASE S8 TRIPEPTIDYL PEPTIDASE I CLN2"/>
    <property type="match status" value="1"/>
</dbReference>
<gene>
    <name evidence="3" type="ORF">B1B_11376</name>
</gene>
<protein>
    <submittedName>
        <fullName evidence="3">Pseudomonalisin</fullName>
    </submittedName>
</protein>
<comment type="caution">
    <text evidence="3">The sequence shown here is derived from an EMBL/GenBank/DDBJ whole genome shotgun (WGS) entry which is preliminary data.</text>
</comment>
<dbReference type="Gene3D" id="3.40.50.200">
    <property type="entry name" value="Peptidase S8/S53 domain"/>
    <property type="match status" value="1"/>
</dbReference>
<dbReference type="InterPro" id="IPR036852">
    <property type="entry name" value="Peptidase_S8/S53_dom_sf"/>
</dbReference>
<name>T1BAK7_9ZZZZ</name>
<reference evidence="3" key="1">
    <citation type="submission" date="2013-08" db="EMBL/GenBank/DDBJ databases">
        <authorList>
            <person name="Mendez C."/>
            <person name="Richter M."/>
            <person name="Ferrer M."/>
            <person name="Sanchez J."/>
        </authorList>
    </citation>
    <scope>NUCLEOTIDE SEQUENCE</scope>
</reference>
<dbReference type="CDD" id="cd11377">
    <property type="entry name" value="Pro-peptidase_S53"/>
    <property type="match status" value="1"/>
</dbReference>
<organism evidence="3">
    <name type="scientific">mine drainage metagenome</name>
    <dbReference type="NCBI Taxonomy" id="410659"/>
    <lineage>
        <taxon>unclassified sequences</taxon>
        <taxon>metagenomes</taxon>
        <taxon>ecological metagenomes</taxon>
    </lineage>
</organism>
<dbReference type="SUPFAM" id="SSF52743">
    <property type="entry name" value="Subtilisin-like"/>
    <property type="match status" value="1"/>
</dbReference>
<evidence type="ECO:0000256" key="1">
    <source>
        <dbReference type="SAM" id="MobiDB-lite"/>
    </source>
</evidence>
<dbReference type="Pfam" id="PF09286">
    <property type="entry name" value="Pro-kuma_activ"/>
    <property type="match status" value="1"/>
</dbReference>
<sequence>RFLTPAEFASRFGVNPSTYARVLAWLKGGGLKVTQTGGARDWVGATGSVAQIESLVQVQIDKYQTKGVSFLANTTAPTVPAGDSIYTVVGLNTLQHFTPAPLGPPANAPRPSAPKPAQGTTTCATTLSCFYNPADLWSMYQMPPQNMGQGQQIGIFGEGQSSNVIADLRIFEQNNKLPQVPVTVIHVGPGPFTDNSGQIEWNLDTQASTGMAPDAYGVKLYFANSLTDASVESMFQAWVSDPTAPLQANASFGECETSPGNAVFGSPTTNP</sequence>
<dbReference type="EMBL" id="AUZY01007386">
    <property type="protein sequence ID" value="EQD50029.1"/>
    <property type="molecule type" value="Genomic_DNA"/>
</dbReference>
<evidence type="ECO:0000313" key="3">
    <source>
        <dbReference type="EMBL" id="EQD50029.1"/>
    </source>
</evidence>
<evidence type="ECO:0000259" key="2">
    <source>
        <dbReference type="SMART" id="SM00944"/>
    </source>
</evidence>